<protein>
    <submittedName>
        <fullName evidence="3">Pilus assembly protein</fullName>
    </submittedName>
</protein>
<evidence type="ECO:0000313" key="4">
    <source>
        <dbReference type="Proteomes" id="UP000601990"/>
    </source>
</evidence>
<dbReference type="EMBL" id="WTVH01000001">
    <property type="protein sequence ID" value="NMF91893.1"/>
    <property type="molecule type" value="Genomic_DNA"/>
</dbReference>
<proteinExistence type="predicted"/>
<keyword evidence="1" id="KW-1133">Transmembrane helix</keyword>
<keyword evidence="4" id="KW-1185">Reference proteome</keyword>
<gene>
    <name evidence="3" type="ORF">GO608_00920</name>
</gene>
<evidence type="ECO:0000256" key="1">
    <source>
        <dbReference type="SAM" id="Phobius"/>
    </source>
</evidence>
<name>A0ABX1MVW0_9RHOO</name>
<feature type="transmembrane region" description="Helical" evidence="1">
    <location>
        <begin position="20"/>
        <end position="46"/>
    </location>
</feature>
<accession>A0ABX1MVW0</accession>
<dbReference type="RefSeq" id="WP_169197223.1">
    <property type="nucleotide sequence ID" value="NZ_WTVH02000008.1"/>
</dbReference>
<comment type="caution">
    <text evidence="3">The sequence shown here is derived from an EMBL/GenBank/DDBJ whole genome shotgun (WGS) entry which is preliminary data.</text>
</comment>
<dbReference type="Pfam" id="PF07811">
    <property type="entry name" value="TadE"/>
    <property type="match status" value="1"/>
</dbReference>
<reference evidence="3" key="1">
    <citation type="submission" date="2019-12" db="EMBL/GenBank/DDBJ databases">
        <title>Comparative genomics gives insights into the taxonomy of the Azoarcus-Aromatoleum group and reveals separate origins of nif in the plant-associated Azoarcus and non-plant-associated Aromatoleum sub-groups.</title>
        <authorList>
            <person name="Lafos M."/>
            <person name="Maluk M."/>
            <person name="Batista M."/>
            <person name="Junghare M."/>
            <person name="Carmona M."/>
            <person name="Faoro H."/>
            <person name="Cruz L.M."/>
            <person name="Battistoni F."/>
            <person name="De Souza E."/>
            <person name="Pedrosa F."/>
            <person name="Chen W.-M."/>
            <person name="Poole P.S."/>
            <person name="Dixon R.A."/>
            <person name="James E.K."/>
        </authorList>
    </citation>
    <scope>NUCLEOTIDE SEQUENCE</scope>
    <source>
        <strain evidence="3">U120</strain>
    </source>
</reference>
<evidence type="ECO:0000313" key="3">
    <source>
        <dbReference type="EMBL" id="NMF91893.1"/>
    </source>
</evidence>
<sequence length="150" mass="16188">MRRGFSEETGKRTQRGVAAIEFALVAALFFTLLIGVMEMGRVFFYWNTATEATRLGARIAVVCDVADSAIKAKMTSLFPTVPSDKITILYTPTGCGPETCDEITVRIEPVPIATYIPLVPLSLSLPAFATTLPRESLASSIDDVANPVCL</sequence>
<evidence type="ECO:0000259" key="2">
    <source>
        <dbReference type="Pfam" id="PF07811"/>
    </source>
</evidence>
<keyword evidence="1" id="KW-0812">Transmembrane</keyword>
<dbReference type="InterPro" id="IPR012495">
    <property type="entry name" value="TadE-like_dom"/>
</dbReference>
<dbReference type="Proteomes" id="UP000601990">
    <property type="component" value="Unassembled WGS sequence"/>
</dbReference>
<feature type="domain" description="TadE-like" evidence="2">
    <location>
        <begin position="16"/>
        <end position="58"/>
    </location>
</feature>
<keyword evidence="1" id="KW-0472">Membrane</keyword>
<organism evidence="3 4">
    <name type="scientific">Aromatoleum buckelii</name>
    <dbReference type="NCBI Taxonomy" id="200254"/>
    <lineage>
        <taxon>Bacteria</taxon>
        <taxon>Pseudomonadati</taxon>
        <taxon>Pseudomonadota</taxon>
        <taxon>Betaproteobacteria</taxon>
        <taxon>Rhodocyclales</taxon>
        <taxon>Rhodocyclaceae</taxon>
        <taxon>Aromatoleum</taxon>
    </lineage>
</organism>